<dbReference type="KEGG" id="ptes:JQU52_14185"/>
<name>A0A892ZEH2_9NEIS</name>
<protein>
    <submittedName>
        <fullName evidence="1">Uncharacterized protein</fullName>
    </submittedName>
</protein>
<proteinExistence type="predicted"/>
<sequence>MNDNTQTTNTQVSNQSTQGFYIEASFDRIVRKEKKDREGKIVVNYEVAVIVRTEQDTNIYNIKTKNPEAFKGFKPGQPLRVRIMPRAFKDFLYFTIVE</sequence>
<dbReference type="Proteomes" id="UP000653156">
    <property type="component" value="Chromosome"/>
</dbReference>
<accession>A0A892ZEH2</accession>
<dbReference type="RefSeq" id="WP_230339096.1">
    <property type="nucleotide sequence ID" value="NZ_CP069798.1"/>
</dbReference>
<organism evidence="1 2">
    <name type="scientific">Paralysiella testudinis</name>
    <dbReference type="NCBI Taxonomy" id="2809020"/>
    <lineage>
        <taxon>Bacteria</taxon>
        <taxon>Pseudomonadati</taxon>
        <taxon>Pseudomonadota</taxon>
        <taxon>Betaproteobacteria</taxon>
        <taxon>Neisseriales</taxon>
        <taxon>Neisseriaceae</taxon>
        <taxon>Paralysiella</taxon>
    </lineage>
</organism>
<gene>
    <name evidence="1" type="ORF">JQU52_14185</name>
</gene>
<evidence type="ECO:0000313" key="1">
    <source>
        <dbReference type="EMBL" id="QRQ81795.1"/>
    </source>
</evidence>
<evidence type="ECO:0000313" key="2">
    <source>
        <dbReference type="Proteomes" id="UP000653156"/>
    </source>
</evidence>
<dbReference type="EMBL" id="CP069798">
    <property type="protein sequence ID" value="QRQ81795.1"/>
    <property type="molecule type" value="Genomic_DNA"/>
</dbReference>
<keyword evidence="2" id="KW-1185">Reference proteome</keyword>
<dbReference type="AlphaFoldDB" id="A0A892ZEH2"/>
<reference evidence="1" key="1">
    <citation type="submission" date="2021-02" db="EMBL/GenBank/DDBJ databases">
        <title>Neisseriaceae sp. 26B isolated from the cloaca of a Common Toad-headed Turtle (Mesoclemmys nasuta).</title>
        <authorList>
            <person name="Spergser J."/>
            <person name="Busse H.-J."/>
        </authorList>
    </citation>
    <scope>NUCLEOTIDE SEQUENCE</scope>
    <source>
        <strain evidence="1">26B</strain>
    </source>
</reference>